<dbReference type="AlphaFoldDB" id="A0A0F4LXH3"/>
<dbReference type="EC" id="2.7.2.1" evidence="6"/>
<keyword evidence="6" id="KW-0963">Cytoplasm</keyword>
<sequence length="394" mass="43492">MSNKILAVNAGSSSIKFKLYLMPEEELLISGEAENIGQSTSQIAYTINKKRQSESLPLTDHASAIENIIQILENSGIIKEKAEITGVGHRISHGGNYYTQAVQVDADVEAKIDELKVLSPLHNPNGLAGIKAFEKFLPQALEVVSFDTSFHQTLPEKAFVYALPYEYYEKYHIRKYGFHGQSHYYVSQEARRLFGLENTRKIISCHLGNGSSITAIRDGHSINTSMGFTPLAGVVMGTRSGDIDPEILPYLEETLNLDSHQIRDILNTQSGLYGISGISNDVRQIQTAATQGNQRAQLALTIFTHSIQQYIGAYATDLNGLDTLIFTAGIGEHSATVREMICRQLGYLGVQIDPDKNAHDELVISRPDSPVKVAVIPTNEELVIARDVMKFINN</sequence>
<dbReference type="Gene3D" id="3.30.420.40">
    <property type="match status" value="2"/>
</dbReference>
<dbReference type="InterPro" id="IPR004372">
    <property type="entry name" value="Ac/propionate_kinase"/>
</dbReference>
<feature type="site" description="Transition state stabilizer" evidence="6">
    <location>
        <position position="179"/>
    </location>
</feature>
<dbReference type="PATRIC" id="fig|1218492.5.peg.595"/>
<dbReference type="RefSeq" id="WP_046315882.1">
    <property type="nucleotide sequence ID" value="NZ_JBHSZT010000001.1"/>
</dbReference>
<comment type="similarity">
    <text evidence="1 6 7">Belongs to the acetokinase family.</text>
</comment>
<dbReference type="OrthoDB" id="9802453at2"/>
<feature type="site" description="Transition state stabilizer" evidence="6">
    <location>
        <position position="239"/>
    </location>
</feature>
<keyword evidence="9" id="KW-1185">Reference proteome</keyword>
<dbReference type="HAMAP" id="MF_00020">
    <property type="entry name" value="Acetate_kinase"/>
    <property type="match status" value="1"/>
</dbReference>
<dbReference type="STRING" id="1218492.JG30_04710"/>
<organism evidence="8 9">
    <name type="scientific">Bombilactobacillus mellifer</name>
    <dbReference type="NCBI Taxonomy" id="1218492"/>
    <lineage>
        <taxon>Bacteria</taxon>
        <taxon>Bacillati</taxon>
        <taxon>Bacillota</taxon>
        <taxon>Bacilli</taxon>
        <taxon>Lactobacillales</taxon>
        <taxon>Lactobacillaceae</taxon>
        <taxon>Bombilactobacillus</taxon>
    </lineage>
</organism>
<dbReference type="GO" id="GO:0008776">
    <property type="term" value="F:acetate kinase activity"/>
    <property type="evidence" value="ECO:0007669"/>
    <property type="project" value="UniProtKB-UniRule"/>
</dbReference>
<feature type="binding site" evidence="6">
    <location>
        <begin position="281"/>
        <end position="283"/>
    </location>
    <ligand>
        <name>ATP</name>
        <dbReference type="ChEBI" id="CHEBI:30616"/>
    </ligand>
</feature>
<dbReference type="GO" id="GO:0000287">
    <property type="term" value="F:magnesium ion binding"/>
    <property type="evidence" value="ECO:0007669"/>
    <property type="project" value="UniProtKB-UniRule"/>
</dbReference>
<dbReference type="GO" id="GO:0005524">
    <property type="term" value="F:ATP binding"/>
    <property type="evidence" value="ECO:0007669"/>
    <property type="project" value="UniProtKB-KW"/>
</dbReference>
<feature type="binding site" evidence="6">
    <location>
        <begin position="206"/>
        <end position="210"/>
    </location>
    <ligand>
        <name>ATP</name>
        <dbReference type="ChEBI" id="CHEBI:30616"/>
    </ligand>
</feature>
<dbReference type="EMBL" id="JXJQ01000006">
    <property type="protein sequence ID" value="KJY62271.1"/>
    <property type="molecule type" value="Genomic_DNA"/>
</dbReference>
<comment type="function">
    <text evidence="6">Catalyzes the formation of acetyl phosphate from acetate and ATP. Can also catalyze the reverse reaction.</text>
</comment>
<evidence type="ECO:0000256" key="4">
    <source>
        <dbReference type="ARBA" id="ARBA00022777"/>
    </source>
</evidence>
<dbReference type="SUPFAM" id="SSF53067">
    <property type="entry name" value="Actin-like ATPase domain"/>
    <property type="match status" value="2"/>
</dbReference>
<feature type="binding site" evidence="6">
    <location>
        <position position="16"/>
    </location>
    <ligand>
        <name>ATP</name>
        <dbReference type="ChEBI" id="CHEBI:30616"/>
    </ligand>
</feature>
<keyword evidence="6" id="KW-0460">Magnesium</keyword>
<comment type="subunit">
    <text evidence="6">Homodimer.</text>
</comment>
<dbReference type="Proteomes" id="UP000033558">
    <property type="component" value="Unassembled WGS sequence"/>
</dbReference>
<keyword evidence="3 6" id="KW-0547">Nucleotide-binding</keyword>
<accession>A0A0F4LXH3</accession>
<gene>
    <name evidence="6 8" type="primary">ackA</name>
    <name evidence="8" type="ORF">JG30_04710</name>
</gene>
<dbReference type="InterPro" id="IPR043129">
    <property type="entry name" value="ATPase_NBD"/>
</dbReference>
<evidence type="ECO:0000256" key="1">
    <source>
        <dbReference type="ARBA" id="ARBA00008748"/>
    </source>
</evidence>
<evidence type="ECO:0000256" key="2">
    <source>
        <dbReference type="ARBA" id="ARBA00022679"/>
    </source>
</evidence>
<comment type="subcellular location">
    <subcellularLocation>
        <location evidence="6">Cytoplasm</location>
    </subcellularLocation>
</comment>
<dbReference type="HOGENOM" id="CLU_020352_0_1_9"/>
<dbReference type="PIRSF" id="PIRSF000722">
    <property type="entry name" value="Acetate_prop_kin"/>
    <property type="match status" value="1"/>
</dbReference>
<comment type="catalytic activity">
    <reaction evidence="6">
        <text>acetate + ATP = acetyl phosphate + ADP</text>
        <dbReference type="Rhea" id="RHEA:11352"/>
        <dbReference type="ChEBI" id="CHEBI:22191"/>
        <dbReference type="ChEBI" id="CHEBI:30089"/>
        <dbReference type="ChEBI" id="CHEBI:30616"/>
        <dbReference type="ChEBI" id="CHEBI:456216"/>
        <dbReference type="EC" id="2.7.2.1"/>
    </reaction>
</comment>
<feature type="binding site" evidence="6">
    <location>
        <position position="9"/>
    </location>
    <ligand>
        <name>Mg(2+)</name>
        <dbReference type="ChEBI" id="CHEBI:18420"/>
    </ligand>
</feature>
<proteinExistence type="inferred from homology"/>
<dbReference type="PROSITE" id="PS01076">
    <property type="entry name" value="ACETATE_KINASE_2"/>
    <property type="match status" value="1"/>
</dbReference>
<feature type="active site" description="Proton donor/acceptor" evidence="6">
    <location>
        <position position="147"/>
    </location>
</feature>
<dbReference type="InterPro" id="IPR000890">
    <property type="entry name" value="Aliphatic_acid_kin_short-chain"/>
</dbReference>
<dbReference type="PRINTS" id="PR00471">
    <property type="entry name" value="ACETATEKNASE"/>
</dbReference>
<dbReference type="UniPathway" id="UPA00340">
    <property type="reaction ID" value="UER00458"/>
</dbReference>
<dbReference type="GO" id="GO:0005737">
    <property type="term" value="C:cytoplasm"/>
    <property type="evidence" value="ECO:0007669"/>
    <property type="project" value="UniProtKB-SubCell"/>
</dbReference>
<evidence type="ECO:0000256" key="6">
    <source>
        <dbReference type="HAMAP-Rule" id="MF_00020"/>
    </source>
</evidence>
<dbReference type="PROSITE" id="PS01075">
    <property type="entry name" value="ACETATE_KINASE_1"/>
    <property type="match status" value="1"/>
</dbReference>
<evidence type="ECO:0000313" key="9">
    <source>
        <dbReference type="Proteomes" id="UP000033558"/>
    </source>
</evidence>
<name>A0A0F4LXH3_9LACO</name>
<evidence type="ECO:0000256" key="3">
    <source>
        <dbReference type="ARBA" id="ARBA00022741"/>
    </source>
</evidence>
<keyword evidence="6" id="KW-0479">Metal-binding</keyword>
<evidence type="ECO:0000256" key="7">
    <source>
        <dbReference type="RuleBase" id="RU003835"/>
    </source>
</evidence>
<dbReference type="GO" id="GO:0006085">
    <property type="term" value="P:acetyl-CoA biosynthetic process"/>
    <property type="evidence" value="ECO:0007669"/>
    <property type="project" value="UniProtKB-UniRule"/>
</dbReference>
<dbReference type="CDD" id="cd24010">
    <property type="entry name" value="ASKHA_NBD_AcK_PK"/>
    <property type="match status" value="1"/>
</dbReference>
<comment type="caution">
    <text evidence="8">The sequence shown here is derived from an EMBL/GenBank/DDBJ whole genome shotgun (WGS) entry which is preliminary data.</text>
</comment>
<dbReference type="NCBIfam" id="TIGR00016">
    <property type="entry name" value="ackA"/>
    <property type="match status" value="1"/>
</dbReference>
<keyword evidence="5 6" id="KW-0067">ATP-binding</keyword>
<protein>
    <recommendedName>
        <fullName evidence="6">Acetate kinase</fullName>
        <ecNumber evidence="6">2.7.2.1</ecNumber>
    </recommendedName>
    <alternativeName>
        <fullName evidence="6">Acetokinase</fullName>
    </alternativeName>
</protein>
<reference evidence="8 9" key="1">
    <citation type="submission" date="2015-01" db="EMBL/GenBank/DDBJ databases">
        <title>Comparative genomics of the lactic acid bacteria isolated from the honey bee gut.</title>
        <authorList>
            <person name="Ellegaard K.M."/>
            <person name="Tamarit D."/>
            <person name="Javelind E."/>
            <person name="Olofsson T."/>
            <person name="Andersson S.G."/>
            <person name="Vasquez A."/>
        </authorList>
    </citation>
    <scope>NUCLEOTIDE SEQUENCE [LARGE SCALE GENOMIC DNA]</scope>
    <source>
        <strain evidence="8 9">Bin4</strain>
    </source>
</reference>
<dbReference type="PANTHER" id="PTHR21060">
    <property type="entry name" value="ACETATE KINASE"/>
    <property type="match status" value="1"/>
</dbReference>
<evidence type="ECO:0000256" key="5">
    <source>
        <dbReference type="ARBA" id="ARBA00022840"/>
    </source>
</evidence>
<keyword evidence="2 6" id="KW-0808">Transferase</keyword>
<dbReference type="GO" id="GO:0006083">
    <property type="term" value="P:acetate metabolic process"/>
    <property type="evidence" value="ECO:0007669"/>
    <property type="project" value="TreeGrafter"/>
</dbReference>
<keyword evidence="4 6" id="KW-0418">Kinase</keyword>
<evidence type="ECO:0000313" key="8">
    <source>
        <dbReference type="EMBL" id="KJY62271.1"/>
    </source>
</evidence>
<comment type="cofactor">
    <cofactor evidence="6">
        <name>Mg(2+)</name>
        <dbReference type="ChEBI" id="CHEBI:18420"/>
    </cofactor>
    <cofactor evidence="6">
        <name>Mn(2+)</name>
        <dbReference type="ChEBI" id="CHEBI:29035"/>
    </cofactor>
    <text evidence="6">Mg(2+). Can also accept Mn(2+).</text>
</comment>
<feature type="binding site" evidence="6">
    <location>
        <position position="90"/>
    </location>
    <ligand>
        <name>substrate</name>
    </ligand>
</feature>
<comment type="pathway">
    <text evidence="6">Metabolic intermediate biosynthesis; acetyl-CoA biosynthesis; acetyl-CoA from acetate: step 1/2.</text>
</comment>
<dbReference type="Pfam" id="PF00871">
    <property type="entry name" value="Acetate_kinase"/>
    <property type="match status" value="1"/>
</dbReference>
<feature type="binding site" evidence="6">
    <location>
        <begin position="329"/>
        <end position="333"/>
    </location>
    <ligand>
        <name>ATP</name>
        <dbReference type="ChEBI" id="CHEBI:30616"/>
    </ligand>
</feature>
<feature type="binding site" evidence="6">
    <location>
        <position position="380"/>
    </location>
    <ligand>
        <name>Mg(2+)</name>
        <dbReference type="ChEBI" id="CHEBI:18420"/>
    </ligand>
</feature>
<dbReference type="PANTHER" id="PTHR21060:SF15">
    <property type="entry name" value="ACETATE KINASE-RELATED"/>
    <property type="match status" value="1"/>
</dbReference>
<dbReference type="InterPro" id="IPR023865">
    <property type="entry name" value="Aliphatic_acid_kinase_CS"/>
</dbReference>